<feature type="compositionally biased region" description="Low complexity" evidence="1">
    <location>
        <begin position="1"/>
        <end position="33"/>
    </location>
</feature>
<evidence type="ECO:0000256" key="1">
    <source>
        <dbReference type="SAM" id="MobiDB-lite"/>
    </source>
</evidence>
<proteinExistence type="predicted"/>
<feature type="region of interest" description="Disordered" evidence="1">
    <location>
        <begin position="1"/>
        <end position="58"/>
    </location>
</feature>
<reference evidence="4" key="2">
    <citation type="submission" date="2012-11" db="EMBL/GenBank/DDBJ databases">
        <authorList>
            <person name="Kuo A."/>
            <person name="Curtis B.A."/>
            <person name="Tanifuji G."/>
            <person name="Burki F."/>
            <person name="Gruber A."/>
            <person name="Irimia M."/>
            <person name="Maruyama S."/>
            <person name="Arias M.C."/>
            <person name="Ball S.G."/>
            <person name="Gile G.H."/>
            <person name="Hirakawa Y."/>
            <person name="Hopkins J.F."/>
            <person name="Rensing S.A."/>
            <person name="Schmutz J."/>
            <person name="Symeonidi A."/>
            <person name="Elias M."/>
            <person name="Eveleigh R.J."/>
            <person name="Herman E.K."/>
            <person name="Klute M.J."/>
            <person name="Nakayama T."/>
            <person name="Obornik M."/>
            <person name="Reyes-Prieto A."/>
            <person name="Armbrust E.V."/>
            <person name="Aves S.J."/>
            <person name="Beiko R.G."/>
            <person name="Coutinho P."/>
            <person name="Dacks J.B."/>
            <person name="Durnford D.G."/>
            <person name="Fast N.M."/>
            <person name="Green B.R."/>
            <person name="Grisdale C."/>
            <person name="Hempe F."/>
            <person name="Henrissat B."/>
            <person name="Hoppner M.P."/>
            <person name="Ishida K.-I."/>
            <person name="Kim E."/>
            <person name="Koreny L."/>
            <person name="Kroth P.G."/>
            <person name="Liu Y."/>
            <person name="Malik S.-B."/>
            <person name="Maier U.G."/>
            <person name="McRose D."/>
            <person name="Mock T."/>
            <person name="Neilson J.A."/>
            <person name="Onodera N.T."/>
            <person name="Poole A.M."/>
            <person name="Pritham E.J."/>
            <person name="Richards T.A."/>
            <person name="Rocap G."/>
            <person name="Roy S.W."/>
            <person name="Sarai C."/>
            <person name="Schaack S."/>
            <person name="Shirato S."/>
            <person name="Slamovits C.H."/>
            <person name="Spencer D.F."/>
            <person name="Suzuki S."/>
            <person name="Worden A.Z."/>
            <person name="Zauner S."/>
            <person name="Barry K."/>
            <person name="Bell C."/>
            <person name="Bharti A.K."/>
            <person name="Crow J.A."/>
            <person name="Grimwood J."/>
            <person name="Kramer R."/>
            <person name="Lindquist E."/>
            <person name="Lucas S."/>
            <person name="Salamov A."/>
            <person name="McFadden G.I."/>
            <person name="Lane C.E."/>
            <person name="Keeling P.J."/>
            <person name="Gray M.W."/>
            <person name="Grigoriev I.V."/>
            <person name="Archibald J.M."/>
        </authorList>
    </citation>
    <scope>NUCLEOTIDE SEQUENCE</scope>
    <source>
        <strain evidence="4">CCMP2712</strain>
    </source>
</reference>
<dbReference type="HOGENOM" id="CLU_1051501_0_0_1"/>
<dbReference type="AlphaFoldDB" id="L1JWS5"/>
<dbReference type="KEGG" id="gtt:GUITHDRAFT_150585"/>
<reference evidence="2 4" key="1">
    <citation type="journal article" date="2012" name="Nature">
        <title>Algal genomes reveal evolutionary mosaicism and the fate of nucleomorphs.</title>
        <authorList>
            <consortium name="DOE Joint Genome Institute"/>
            <person name="Curtis B.A."/>
            <person name="Tanifuji G."/>
            <person name="Burki F."/>
            <person name="Gruber A."/>
            <person name="Irimia M."/>
            <person name="Maruyama S."/>
            <person name="Arias M.C."/>
            <person name="Ball S.G."/>
            <person name="Gile G.H."/>
            <person name="Hirakawa Y."/>
            <person name="Hopkins J.F."/>
            <person name="Kuo A."/>
            <person name="Rensing S.A."/>
            <person name="Schmutz J."/>
            <person name="Symeonidi A."/>
            <person name="Elias M."/>
            <person name="Eveleigh R.J."/>
            <person name="Herman E.K."/>
            <person name="Klute M.J."/>
            <person name="Nakayama T."/>
            <person name="Obornik M."/>
            <person name="Reyes-Prieto A."/>
            <person name="Armbrust E.V."/>
            <person name="Aves S.J."/>
            <person name="Beiko R.G."/>
            <person name="Coutinho P."/>
            <person name="Dacks J.B."/>
            <person name="Durnford D.G."/>
            <person name="Fast N.M."/>
            <person name="Green B.R."/>
            <person name="Grisdale C.J."/>
            <person name="Hempel F."/>
            <person name="Henrissat B."/>
            <person name="Hoppner M.P."/>
            <person name="Ishida K."/>
            <person name="Kim E."/>
            <person name="Koreny L."/>
            <person name="Kroth P.G."/>
            <person name="Liu Y."/>
            <person name="Malik S.B."/>
            <person name="Maier U.G."/>
            <person name="McRose D."/>
            <person name="Mock T."/>
            <person name="Neilson J.A."/>
            <person name="Onodera N.T."/>
            <person name="Poole A.M."/>
            <person name="Pritham E.J."/>
            <person name="Richards T.A."/>
            <person name="Rocap G."/>
            <person name="Roy S.W."/>
            <person name="Sarai C."/>
            <person name="Schaack S."/>
            <person name="Shirato S."/>
            <person name="Slamovits C.H."/>
            <person name="Spencer D.F."/>
            <person name="Suzuki S."/>
            <person name="Worden A.Z."/>
            <person name="Zauner S."/>
            <person name="Barry K."/>
            <person name="Bell C."/>
            <person name="Bharti A.K."/>
            <person name="Crow J.A."/>
            <person name="Grimwood J."/>
            <person name="Kramer R."/>
            <person name="Lindquist E."/>
            <person name="Lucas S."/>
            <person name="Salamov A."/>
            <person name="McFadden G.I."/>
            <person name="Lane C.E."/>
            <person name="Keeling P.J."/>
            <person name="Gray M.W."/>
            <person name="Grigoriev I.V."/>
            <person name="Archibald J.M."/>
        </authorList>
    </citation>
    <scope>NUCLEOTIDE SEQUENCE</scope>
    <source>
        <strain evidence="2 4">CCMP2712</strain>
    </source>
</reference>
<dbReference type="GeneID" id="17309336"/>
<evidence type="ECO:0000313" key="3">
    <source>
        <dbReference type="EnsemblProtists" id="EKX52563"/>
    </source>
</evidence>
<sequence length="265" mass="28243">MPQQQLQPQQAYLPPQQQQQQAYMSQQRQQQLRPQEHESMESQRDTAPNRPEGLFTTSSKLQVTSNAPTKPGQGVAELKQVAHSAQVAILKQQPAKISQGFAKQQQPLSGSVSNSANTATALAPSNSVTSTGPINAAPLLQEASVQKPGTLPVNTALAGQNPMLVDGQAADVGSLQRQAANEASKTLRKSLGTATPQQMSLRQQMQQQMLKKEESDAQGINGGELSMDDPVAQLGVDQTGLNVGNSLTHVKAAANPQLTRIGLFQ</sequence>
<evidence type="ECO:0000313" key="4">
    <source>
        <dbReference type="Proteomes" id="UP000011087"/>
    </source>
</evidence>
<protein>
    <submittedName>
        <fullName evidence="2 3">Uncharacterized protein</fullName>
    </submittedName>
</protein>
<dbReference type="Proteomes" id="UP000011087">
    <property type="component" value="Unassembled WGS sequence"/>
</dbReference>
<organism evidence="2">
    <name type="scientific">Guillardia theta (strain CCMP2712)</name>
    <name type="common">Cryptophyte</name>
    <dbReference type="NCBI Taxonomy" id="905079"/>
    <lineage>
        <taxon>Eukaryota</taxon>
        <taxon>Cryptophyceae</taxon>
        <taxon>Pyrenomonadales</taxon>
        <taxon>Geminigeraceae</taxon>
        <taxon>Guillardia</taxon>
    </lineage>
</organism>
<evidence type="ECO:0000313" key="2">
    <source>
        <dbReference type="EMBL" id="EKX52563.1"/>
    </source>
</evidence>
<gene>
    <name evidence="2" type="ORF">GUITHDRAFT_150585</name>
</gene>
<feature type="compositionally biased region" description="Basic and acidic residues" evidence="1">
    <location>
        <begin position="34"/>
        <end position="44"/>
    </location>
</feature>
<dbReference type="RefSeq" id="XP_005839543.1">
    <property type="nucleotide sequence ID" value="XM_005839486.1"/>
</dbReference>
<dbReference type="EMBL" id="JH992972">
    <property type="protein sequence ID" value="EKX52563.1"/>
    <property type="molecule type" value="Genomic_DNA"/>
</dbReference>
<name>L1JWS5_GUITC</name>
<dbReference type="EnsemblProtists" id="EKX52563">
    <property type="protein sequence ID" value="EKX52563"/>
    <property type="gene ID" value="GUITHDRAFT_150585"/>
</dbReference>
<accession>L1JWS5</accession>
<keyword evidence="4" id="KW-1185">Reference proteome</keyword>
<dbReference type="PaxDb" id="55529-EKX52563"/>
<reference evidence="3" key="3">
    <citation type="submission" date="2015-06" db="UniProtKB">
        <authorList>
            <consortium name="EnsemblProtists"/>
        </authorList>
    </citation>
    <scope>IDENTIFICATION</scope>
</reference>